<comment type="caution">
    <text evidence="4">The sequence shown here is derived from an EMBL/GenBank/DDBJ whole genome shotgun (WGS) entry which is preliminary data.</text>
</comment>
<dbReference type="Proteomes" id="UP001634394">
    <property type="component" value="Unassembled WGS sequence"/>
</dbReference>
<dbReference type="EMBL" id="JBJQND010000015">
    <property type="protein sequence ID" value="KAL3853506.1"/>
    <property type="molecule type" value="Genomic_DNA"/>
</dbReference>
<keyword evidence="1" id="KW-0880">Kelch repeat</keyword>
<evidence type="ECO:0000313" key="5">
    <source>
        <dbReference type="Proteomes" id="UP001634394"/>
    </source>
</evidence>
<keyword evidence="2" id="KW-0677">Repeat</keyword>
<gene>
    <name evidence="4" type="ORF">ACJMK2_017042</name>
</gene>
<dbReference type="InterPro" id="IPR006652">
    <property type="entry name" value="Kelch_1"/>
</dbReference>
<dbReference type="AlphaFoldDB" id="A0ABD3UVM6"/>
<evidence type="ECO:0000256" key="3">
    <source>
        <dbReference type="SAM" id="MobiDB-lite"/>
    </source>
</evidence>
<feature type="region of interest" description="Disordered" evidence="3">
    <location>
        <begin position="1"/>
        <end position="24"/>
    </location>
</feature>
<dbReference type="InterPro" id="IPR051746">
    <property type="entry name" value="Kelch_domain_containing_8"/>
</dbReference>
<dbReference type="Pfam" id="PF01344">
    <property type="entry name" value="Kelch_1"/>
    <property type="match status" value="1"/>
</dbReference>
<dbReference type="PANTHER" id="PTHR46260:SF3">
    <property type="entry name" value="RING-TYPE DOMAIN-CONTAINING PROTEIN"/>
    <property type="match status" value="1"/>
</dbReference>
<keyword evidence="5" id="KW-1185">Reference proteome</keyword>
<reference evidence="4 5" key="1">
    <citation type="submission" date="2024-11" db="EMBL/GenBank/DDBJ databases">
        <title>Chromosome-level genome assembly of the freshwater bivalve Anodonta woodiana.</title>
        <authorList>
            <person name="Chen X."/>
        </authorList>
    </citation>
    <scope>NUCLEOTIDE SEQUENCE [LARGE SCALE GENOMIC DNA]</scope>
    <source>
        <strain evidence="4">MN2024</strain>
        <tissue evidence="4">Gills</tissue>
    </source>
</reference>
<sequence>MSKSRDKNEVTHGGAEGGAAGSCPEDMSFDWEPLRKMFNPRVFATPVIHGNTIYLVGGCDHMGQPVDTFEKLEKKRWHSLPSMPTKRANPAVGLVGDKIAVIGGVGTGQKPVTAVEVYHINEGKWVQMEGLVEGLLGVSSIVRDGKIIAVGGMATDTNPRDYFRSFDVEANRWKALAPMPTPRYATFSFLIKDKFYVIGGRQGKLPCVAFEVYDFKEEKWEKLPDVPSKRVFALYTHTESHIISMGGLIQPGSEGFSNACEIFDLEKKQWTLGKPMPTKRGDFAIGMLNNKVVCAGGLGNDGKPLDIVEAYDLATDSWTKLRSMPSTHCSCAYTLFQGKFYVFGGLTVQGPGTCAECLYLRGEDD</sequence>
<proteinExistence type="predicted"/>
<organism evidence="4 5">
    <name type="scientific">Sinanodonta woodiana</name>
    <name type="common">Chinese pond mussel</name>
    <name type="synonym">Anodonta woodiana</name>
    <dbReference type="NCBI Taxonomy" id="1069815"/>
    <lineage>
        <taxon>Eukaryota</taxon>
        <taxon>Metazoa</taxon>
        <taxon>Spiralia</taxon>
        <taxon>Lophotrochozoa</taxon>
        <taxon>Mollusca</taxon>
        <taxon>Bivalvia</taxon>
        <taxon>Autobranchia</taxon>
        <taxon>Heteroconchia</taxon>
        <taxon>Palaeoheterodonta</taxon>
        <taxon>Unionida</taxon>
        <taxon>Unionoidea</taxon>
        <taxon>Unionidae</taxon>
        <taxon>Unioninae</taxon>
        <taxon>Sinanodonta</taxon>
    </lineage>
</organism>
<name>A0ABD3UVM6_SINWO</name>
<evidence type="ECO:0000313" key="4">
    <source>
        <dbReference type="EMBL" id="KAL3853506.1"/>
    </source>
</evidence>
<dbReference type="SMART" id="SM00612">
    <property type="entry name" value="Kelch"/>
    <property type="match status" value="6"/>
</dbReference>
<accession>A0ABD3UVM6</accession>
<protein>
    <submittedName>
        <fullName evidence="4">Uncharacterized protein</fullName>
    </submittedName>
</protein>
<dbReference type="Gene3D" id="2.120.10.80">
    <property type="entry name" value="Kelch-type beta propeller"/>
    <property type="match status" value="2"/>
</dbReference>
<dbReference type="PANTHER" id="PTHR46260">
    <property type="entry name" value="RING-TYPE DOMAIN-CONTAINING PROTEIN"/>
    <property type="match status" value="1"/>
</dbReference>
<dbReference type="Pfam" id="PF24681">
    <property type="entry name" value="Kelch_KLHDC2_KLHL20_DRC7"/>
    <property type="match status" value="1"/>
</dbReference>
<dbReference type="SUPFAM" id="SSF117281">
    <property type="entry name" value="Kelch motif"/>
    <property type="match status" value="2"/>
</dbReference>
<evidence type="ECO:0000256" key="1">
    <source>
        <dbReference type="ARBA" id="ARBA00022441"/>
    </source>
</evidence>
<dbReference type="InterPro" id="IPR015915">
    <property type="entry name" value="Kelch-typ_b-propeller"/>
</dbReference>
<evidence type="ECO:0000256" key="2">
    <source>
        <dbReference type="ARBA" id="ARBA00022737"/>
    </source>
</evidence>
<feature type="compositionally biased region" description="Basic and acidic residues" evidence="3">
    <location>
        <begin position="1"/>
        <end position="10"/>
    </location>
</feature>